<feature type="signal peptide" evidence="1">
    <location>
        <begin position="1"/>
        <end position="29"/>
    </location>
</feature>
<dbReference type="AlphaFoldDB" id="A0A0H3KIZ9"/>
<evidence type="ECO:0000313" key="3">
    <source>
        <dbReference type="EMBL" id="BAG45234.1"/>
    </source>
</evidence>
<evidence type="ECO:0000259" key="2">
    <source>
        <dbReference type="PROSITE" id="PS50914"/>
    </source>
</evidence>
<dbReference type="InterPro" id="IPR051686">
    <property type="entry name" value="Lipoprotein_DolP"/>
</dbReference>
<dbReference type="PANTHER" id="PTHR34606">
    <property type="entry name" value="BON DOMAIN-CONTAINING PROTEIN"/>
    <property type="match status" value="1"/>
</dbReference>
<feature type="chain" id="PRO_5002613675" evidence="1">
    <location>
        <begin position="30"/>
        <end position="115"/>
    </location>
</feature>
<dbReference type="PROSITE" id="PS50914">
    <property type="entry name" value="BON"/>
    <property type="match status" value="1"/>
</dbReference>
<dbReference type="Proteomes" id="UP000008815">
    <property type="component" value="Chromosome 2"/>
</dbReference>
<protein>
    <submittedName>
        <fullName evidence="3">Hyperosmotically inducible periplasmic protein</fullName>
    </submittedName>
</protein>
<evidence type="ECO:0000313" key="4">
    <source>
        <dbReference type="Proteomes" id="UP000008815"/>
    </source>
</evidence>
<organism evidence="3 4">
    <name type="scientific">Burkholderia multivorans (strain ATCC 17616 / 249)</name>
    <dbReference type="NCBI Taxonomy" id="395019"/>
    <lineage>
        <taxon>Bacteria</taxon>
        <taxon>Pseudomonadati</taxon>
        <taxon>Pseudomonadota</taxon>
        <taxon>Betaproteobacteria</taxon>
        <taxon>Burkholderiales</taxon>
        <taxon>Burkholderiaceae</taxon>
        <taxon>Burkholderia</taxon>
        <taxon>Burkholderia cepacia complex</taxon>
    </lineage>
</organism>
<dbReference type="Pfam" id="PF04972">
    <property type="entry name" value="BON"/>
    <property type="match status" value="1"/>
</dbReference>
<keyword evidence="4" id="KW-1185">Reference proteome</keyword>
<dbReference type="eggNOG" id="COG2823">
    <property type="taxonomic scope" value="Bacteria"/>
</dbReference>
<keyword evidence="1" id="KW-0732">Signal</keyword>
<dbReference type="KEGG" id="bmj:BMULJ_03361"/>
<dbReference type="InterPro" id="IPR014004">
    <property type="entry name" value="Transpt-assoc_nodulatn_dom_bac"/>
</dbReference>
<dbReference type="RefSeq" id="WP_006416432.1">
    <property type="nucleotide sequence ID" value="NC_010086.1"/>
</dbReference>
<dbReference type="HOGENOM" id="CLU_098552_0_2_4"/>
<accession>A0A0H3KIZ9</accession>
<dbReference type="KEGG" id="bmu:Bmul_5156"/>
<gene>
    <name evidence="3" type="primary">osmY</name>
    <name evidence="3" type="ordered locus">BMULJ_03361</name>
</gene>
<sequence length="115" mass="11806">MNKPQHLSTLLAASAAFLLGAAPLTNAHAQASATGDTKAESNQPVTDTWITTKVKSELATTDGVKSMDIDVKTVDGVVTLTGVLPTKIAVKKAIAVTRSIKGVKHVDASGLKAKA</sequence>
<proteinExistence type="predicted"/>
<dbReference type="PANTHER" id="PTHR34606:SF15">
    <property type="entry name" value="BON DOMAIN-CONTAINING PROTEIN"/>
    <property type="match status" value="1"/>
</dbReference>
<dbReference type="EMBL" id="AP009386">
    <property type="protein sequence ID" value="BAG45234.1"/>
    <property type="molecule type" value="Genomic_DNA"/>
</dbReference>
<dbReference type="STRING" id="395019.BMULJ_03361"/>
<evidence type="ECO:0000256" key="1">
    <source>
        <dbReference type="SAM" id="SignalP"/>
    </source>
</evidence>
<name>A0A0H3KIZ9_BURM1</name>
<reference evidence="3 4" key="1">
    <citation type="submission" date="2007-04" db="EMBL/GenBank/DDBJ databases">
        <title>Complete genome sequence of Burkholderia multivorans ATCC 17616.</title>
        <authorList>
            <person name="Ohtsubo Y."/>
            <person name="Yamashita A."/>
            <person name="Kurokawa K."/>
            <person name="Takami H."/>
            <person name="Yuhara S."/>
            <person name="Nishiyama E."/>
            <person name="Endo R."/>
            <person name="Miyazaki R."/>
            <person name="Ono A."/>
            <person name="Yano K."/>
            <person name="Ito M."/>
            <person name="Sota M."/>
            <person name="Yuji N."/>
            <person name="Hattori M."/>
            <person name="Tsuda M."/>
        </authorList>
    </citation>
    <scope>NUCLEOTIDE SEQUENCE [LARGE SCALE GENOMIC DNA]</scope>
    <source>
        <strain evidence="4">ATCC 17616 / 249</strain>
    </source>
</reference>
<feature type="domain" description="BON" evidence="2">
    <location>
        <begin position="46"/>
        <end position="115"/>
    </location>
</feature>
<dbReference type="Gene3D" id="3.30.1340.30">
    <property type="match status" value="1"/>
</dbReference>
<dbReference type="InterPro" id="IPR007055">
    <property type="entry name" value="BON_dom"/>
</dbReference>
<dbReference type="SMART" id="SM00749">
    <property type="entry name" value="BON"/>
    <property type="match status" value="1"/>
</dbReference>